<feature type="transmembrane region" description="Helical" evidence="1">
    <location>
        <begin position="173"/>
        <end position="196"/>
    </location>
</feature>
<accession>A0A645C0E1</accession>
<feature type="transmembrane region" description="Helical" evidence="1">
    <location>
        <begin position="202"/>
        <end position="220"/>
    </location>
</feature>
<evidence type="ECO:0000256" key="1">
    <source>
        <dbReference type="SAM" id="Phobius"/>
    </source>
</evidence>
<dbReference type="AlphaFoldDB" id="A0A645C0E1"/>
<organism evidence="2">
    <name type="scientific">bioreactor metagenome</name>
    <dbReference type="NCBI Taxonomy" id="1076179"/>
    <lineage>
        <taxon>unclassified sequences</taxon>
        <taxon>metagenomes</taxon>
        <taxon>ecological metagenomes</taxon>
    </lineage>
</organism>
<feature type="transmembrane region" description="Helical" evidence="1">
    <location>
        <begin position="134"/>
        <end position="161"/>
    </location>
</feature>
<feature type="transmembrane region" description="Helical" evidence="1">
    <location>
        <begin position="106"/>
        <end position="122"/>
    </location>
</feature>
<feature type="transmembrane region" description="Helical" evidence="1">
    <location>
        <begin position="232"/>
        <end position="255"/>
    </location>
</feature>
<comment type="caution">
    <text evidence="2">The sequence shown here is derived from an EMBL/GenBank/DDBJ whole genome shotgun (WGS) entry which is preliminary data.</text>
</comment>
<reference evidence="2" key="1">
    <citation type="submission" date="2019-08" db="EMBL/GenBank/DDBJ databases">
        <authorList>
            <person name="Kucharzyk K."/>
            <person name="Murdoch R.W."/>
            <person name="Higgins S."/>
            <person name="Loffler F."/>
        </authorList>
    </citation>
    <scope>NUCLEOTIDE SEQUENCE</scope>
</reference>
<sequence>MQEILLLYKSNMPDTLTISQFADTVTAPADTVLHTSFVRYEGIAIPSNAHTENWVFGIVFLLFILLVIGVNRSYNWILEGFKNMTKVRARSSIFSKTTAEEYQSRFLLTFFSTGVISLYLYLNLNTTEELSFSVYLLFLLAGLAFLFVKTQFMNFFAYVFLDAEALRAAKENYFNILSLLGFLLYPFLVLEIYSASVTNIKIFNDIALIISLLALIFLSIKSFRIFLHKILDFFHIMLYLCTLEILPLIGMFQVYKLIIKEF</sequence>
<evidence type="ECO:0000313" key="2">
    <source>
        <dbReference type="EMBL" id="MPM70797.1"/>
    </source>
</evidence>
<name>A0A645C0E1_9ZZZZ</name>
<keyword evidence="1" id="KW-1133">Transmembrane helix</keyword>
<feature type="transmembrane region" description="Helical" evidence="1">
    <location>
        <begin position="54"/>
        <end position="74"/>
    </location>
</feature>
<gene>
    <name evidence="2" type="ORF">SDC9_117757</name>
</gene>
<proteinExistence type="predicted"/>
<keyword evidence="1" id="KW-0472">Membrane</keyword>
<dbReference type="EMBL" id="VSSQ01023697">
    <property type="protein sequence ID" value="MPM70797.1"/>
    <property type="molecule type" value="Genomic_DNA"/>
</dbReference>
<protein>
    <recommendedName>
        <fullName evidence="3">DUF4271 domain-containing protein</fullName>
    </recommendedName>
</protein>
<dbReference type="InterPro" id="IPR025367">
    <property type="entry name" value="DUF4271"/>
</dbReference>
<evidence type="ECO:0008006" key="3">
    <source>
        <dbReference type="Google" id="ProtNLM"/>
    </source>
</evidence>
<dbReference type="Pfam" id="PF14093">
    <property type="entry name" value="DUF4271"/>
    <property type="match status" value="1"/>
</dbReference>
<keyword evidence="1" id="KW-0812">Transmembrane</keyword>